<feature type="domain" description="Beta-lactamase class A catalytic" evidence="2">
    <location>
        <begin position="125"/>
        <end position="365"/>
    </location>
</feature>
<proteinExistence type="predicted"/>
<evidence type="ECO:0000259" key="2">
    <source>
        <dbReference type="Pfam" id="PF13354"/>
    </source>
</evidence>
<dbReference type="Pfam" id="PF13354">
    <property type="entry name" value="Beta-lactamase2"/>
    <property type="match status" value="1"/>
</dbReference>
<feature type="region of interest" description="Disordered" evidence="1">
    <location>
        <begin position="1"/>
        <end position="101"/>
    </location>
</feature>
<dbReference type="InterPro" id="IPR045155">
    <property type="entry name" value="Beta-lactam_cat"/>
</dbReference>
<comment type="caution">
    <text evidence="3">The sequence shown here is derived from an EMBL/GenBank/DDBJ whole genome shotgun (WGS) entry which is preliminary data.</text>
</comment>
<dbReference type="PANTHER" id="PTHR35333">
    <property type="entry name" value="BETA-LACTAMASE"/>
    <property type="match status" value="1"/>
</dbReference>
<organism evidence="3 4">
    <name type="scientific">Glycomyces albidus</name>
    <dbReference type="NCBI Taxonomy" id="2656774"/>
    <lineage>
        <taxon>Bacteria</taxon>
        <taxon>Bacillati</taxon>
        <taxon>Actinomycetota</taxon>
        <taxon>Actinomycetes</taxon>
        <taxon>Glycomycetales</taxon>
        <taxon>Glycomycetaceae</taxon>
        <taxon>Glycomyces</taxon>
    </lineage>
</organism>
<dbReference type="InterPro" id="IPR012338">
    <property type="entry name" value="Beta-lactam/transpept-like"/>
</dbReference>
<reference evidence="3 4" key="1">
    <citation type="submission" date="2019-10" db="EMBL/GenBank/DDBJ databases">
        <title>Glycomyces albidus sp. nov., a novel actinomycete isolated from rhizosphere soil of wheat (Triticum aestivum L.).</title>
        <authorList>
            <person name="Qian L."/>
        </authorList>
    </citation>
    <scope>NUCLEOTIDE SEQUENCE [LARGE SCALE GENOMIC DNA]</scope>
    <source>
        <strain evidence="3 4">NEAU-7082</strain>
    </source>
</reference>
<dbReference type="SUPFAM" id="SSF56601">
    <property type="entry name" value="beta-lactamase/transpeptidase-like"/>
    <property type="match status" value="1"/>
</dbReference>
<dbReference type="EMBL" id="WIAO01000028">
    <property type="protein sequence ID" value="MQM27744.1"/>
    <property type="molecule type" value="Genomic_DNA"/>
</dbReference>
<gene>
    <name evidence="3" type="ORF">GFD30_19550</name>
</gene>
<dbReference type="GO" id="GO:0030655">
    <property type="term" value="P:beta-lactam antibiotic catabolic process"/>
    <property type="evidence" value="ECO:0007669"/>
    <property type="project" value="InterPro"/>
</dbReference>
<evidence type="ECO:0000313" key="3">
    <source>
        <dbReference type="EMBL" id="MQM27744.1"/>
    </source>
</evidence>
<accession>A0A6L5GDH0</accession>
<dbReference type="GO" id="GO:0046677">
    <property type="term" value="P:response to antibiotic"/>
    <property type="evidence" value="ECO:0007669"/>
    <property type="project" value="InterPro"/>
</dbReference>
<dbReference type="Proteomes" id="UP000477750">
    <property type="component" value="Unassembled WGS sequence"/>
</dbReference>
<keyword evidence="3" id="KW-0378">Hydrolase</keyword>
<protein>
    <submittedName>
        <fullName evidence="3">Serine hydrolase</fullName>
    </submittedName>
</protein>
<dbReference type="GO" id="GO:0008800">
    <property type="term" value="F:beta-lactamase activity"/>
    <property type="evidence" value="ECO:0007669"/>
    <property type="project" value="InterPro"/>
</dbReference>
<evidence type="ECO:0000256" key="1">
    <source>
        <dbReference type="SAM" id="MobiDB-lite"/>
    </source>
</evidence>
<dbReference type="Gene3D" id="3.40.710.10">
    <property type="entry name" value="DD-peptidase/beta-lactamase superfamily"/>
    <property type="match status" value="1"/>
</dbReference>
<dbReference type="InterPro" id="IPR000871">
    <property type="entry name" value="Beta-lactam_class-A"/>
</dbReference>
<feature type="compositionally biased region" description="Basic residues" evidence="1">
    <location>
        <begin position="86"/>
        <end position="101"/>
    </location>
</feature>
<name>A0A6L5GDH0_9ACTN</name>
<feature type="compositionally biased region" description="Basic residues" evidence="1">
    <location>
        <begin position="15"/>
        <end position="31"/>
    </location>
</feature>
<keyword evidence="4" id="KW-1185">Reference proteome</keyword>
<evidence type="ECO:0000313" key="4">
    <source>
        <dbReference type="Proteomes" id="UP000477750"/>
    </source>
</evidence>
<dbReference type="AlphaFoldDB" id="A0A6L5GDH0"/>
<feature type="compositionally biased region" description="Basic residues" evidence="1">
    <location>
        <begin position="40"/>
        <end position="53"/>
    </location>
</feature>
<dbReference type="PANTHER" id="PTHR35333:SF3">
    <property type="entry name" value="BETA-LACTAMASE-TYPE TRANSPEPTIDASE FOLD CONTAINING PROTEIN"/>
    <property type="match status" value="1"/>
</dbReference>
<sequence length="393" mass="44100">MGQLPRARPDPPRLLQHRRRPRSRHDHRGHGRLRDADRRPPHRRRRRRGRAPARARDRQPPRTAPATQRVHGRPPRREHPRLGPPRPHRRPVRPRDRRRGRLAHRLDRAVIDRFFAPLGARAHAHIRDLADGRGIGVREDEPVILVSVVKLFIAWEFRRQVAEGLVDPAAMIRVTAADRLGGTGTAGFLHDAQISVWDLAALMMEVSDNSAADLVARHIGLGSLRSLPARAGLKRTRLIGSPRTILEEVAKDLGIADLEALAHVLDSGSVSTAELRATSAWDPHRTNVSTPADLTAFLRQVWNGPADVAADMRTWMRRQLTGGRLSRLAPSEVVVHGRSGSLPGWLNEVAVWEWPDGRRHAIAVFAQPTRRNFREIERAMSRAALALTDAISQ</sequence>